<feature type="transmembrane region" description="Helical" evidence="8">
    <location>
        <begin position="135"/>
        <end position="158"/>
    </location>
</feature>
<evidence type="ECO:0000256" key="7">
    <source>
        <dbReference type="SAM" id="MobiDB-lite"/>
    </source>
</evidence>
<comment type="caution">
    <text evidence="9">The sequence shown here is derived from an EMBL/GenBank/DDBJ whole genome shotgun (WGS) entry which is preliminary data.</text>
</comment>
<keyword evidence="10" id="KW-1185">Reference proteome</keyword>
<dbReference type="PANTHER" id="PTHR11328">
    <property type="entry name" value="MAJOR FACILITATOR SUPERFAMILY DOMAIN-CONTAINING PROTEIN"/>
    <property type="match status" value="1"/>
</dbReference>
<evidence type="ECO:0000256" key="3">
    <source>
        <dbReference type="ARBA" id="ARBA00022475"/>
    </source>
</evidence>
<dbReference type="InterPro" id="IPR001927">
    <property type="entry name" value="Na/Gal_symport"/>
</dbReference>
<dbReference type="NCBIfam" id="TIGR00792">
    <property type="entry name" value="gph"/>
    <property type="match status" value="1"/>
</dbReference>
<evidence type="ECO:0000313" key="9">
    <source>
        <dbReference type="EMBL" id="MFC5382033.1"/>
    </source>
</evidence>
<feature type="transmembrane region" description="Helical" evidence="8">
    <location>
        <begin position="55"/>
        <end position="79"/>
    </location>
</feature>
<dbReference type="PANTHER" id="PTHR11328:SF24">
    <property type="entry name" value="MAJOR FACILITATOR SUPERFAMILY (MFS) PROFILE DOMAIN-CONTAINING PROTEIN"/>
    <property type="match status" value="1"/>
</dbReference>
<dbReference type="Gene3D" id="1.20.1250.20">
    <property type="entry name" value="MFS general substrate transporter like domains"/>
    <property type="match status" value="2"/>
</dbReference>
<dbReference type="InterPro" id="IPR039672">
    <property type="entry name" value="MFS_2"/>
</dbReference>
<proteinExistence type="predicted"/>
<feature type="transmembrane region" description="Helical" evidence="8">
    <location>
        <begin position="178"/>
        <end position="200"/>
    </location>
</feature>
<feature type="transmembrane region" description="Helical" evidence="8">
    <location>
        <begin position="407"/>
        <end position="428"/>
    </location>
</feature>
<evidence type="ECO:0000256" key="2">
    <source>
        <dbReference type="ARBA" id="ARBA00022448"/>
    </source>
</evidence>
<evidence type="ECO:0000256" key="8">
    <source>
        <dbReference type="SAM" id="Phobius"/>
    </source>
</evidence>
<keyword evidence="3" id="KW-1003">Cell membrane</keyword>
<feature type="transmembrane region" description="Helical" evidence="8">
    <location>
        <begin position="325"/>
        <end position="345"/>
    </location>
</feature>
<dbReference type="RefSeq" id="WP_340269892.1">
    <property type="nucleotide sequence ID" value="NZ_JBBEOG010000005.1"/>
</dbReference>
<accession>A0ABW0GQ12</accession>
<feature type="transmembrane region" description="Helical" evidence="8">
    <location>
        <begin position="254"/>
        <end position="274"/>
    </location>
</feature>
<feature type="region of interest" description="Disordered" evidence="7">
    <location>
        <begin position="480"/>
        <end position="517"/>
    </location>
</feature>
<dbReference type="InterPro" id="IPR018043">
    <property type="entry name" value="Na/Gal_symport_CS"/>
</dbReference>
<feature type="transmembrane region" description="Helical" evidence="8">
    <location>
        <begin position="105"/>
        <end position="123"/>
    </location>
</feature>
<dbReference type="EMBL" id="JBHSLD010000014">
    <property type="protein sequence ID" value="MFC5382033.1"/>
    <property type="molecule type" value="Genomic_DNA"/>
</dbReference>
<feature type="transmembrane region" description="Helical" evidence="8">
    <location>
        <begin position="212"/>
        <end position="233"/>
    </location>
</feature>
<sequence length="517" mass="54313">MAIATTAPDGVGAGPVAPRAGRAGAAPLRLRNYLAYAAGDAANNLTFTLAGMFLILYYTNVVGVEGAVVGSMFLVVRFFDAVTDLVAGRLVDAKRKGPLGKFRPFVLWFGLPLLLSSWAIYSAKTVFPDISGGWAIAYMYITYILMASVFYTLVNIPYGSMAPALTQVPAERGKLATFRMYGAMAGILALVFVIAPQIRASVGDPEALQRTLFATTGIFVVVGAALYAFLVLGTKEQVERRVETVSLRDSLRTLWTNVPLLVLSGGSVLFLTGMTALSTLGSYIAIYAQGDAGYIAWNVLAQFSSLLVVGPLIPTLVRTIGKRTGFVLGAAVTAVGAGVLALAPLEATPQLGLVAFFLIGLGINLVNTLMWALEADTVEYGEWRTGNRTEGTTYAVFSFTRKMGQALGGFVGGTALTVVGFSAATAAAGGTQEPGVAANIQLAAGGLIAAFALLSLLVMVFHPLTEERYRSIVADLHERREAERAAAEPAPAPHPASAQASTLARAPTSRRDASASR</sequence>
<protein>
    <submittedName>
        <fullName evidence="9">Glycoside-pentoside-hexuronide (GPH):cation symporter</fullName>
    </submittedName>
</protein>
<keyword evidence="4 8" id="KW-0812">Transmembrane</keyword>
<comment type="subcellular location">
    <subcellularLocation>
        <location evidence="1">Cell membrane</location>
        <topology evidence="1">Multi-pass membrane protein</topology>
    </subcellularLocation>
</comment>
<feature type="transmembrane region" description="Helical" evidence="8">
    <location>
        <begin position="440"/>
        <end position="461"/>
    </location>
</feature>
<keyword evidence="6 8" id="KW-0472">Membrane</keyword>
<keyword evidence="5 8" id="KW-1133">Transmembrane helix</keyword>
<name>A0ABW0GQ12_9MICO</name>
<reference evidence="10" key="1">
    <citation type="journal article" date="2019" name="Int. J. Syst. Evol. Microbiol.">
        <title>The Global Catalogue of Microorganisms (GCM) 10K type strain sequencing project: providing services to taxonomists for standard genome sequencing and annotation.</title>
        <authorList>
            <consortium name="The Broad Institute Genomics Platform"/>
            <consortium name="The Broad Institute Genome Sequencing Center for Infectious Disease"/>
            <person name="Wu L."/>
            <person name="Ma J."/>
        </authorList>
    </citation>
    <scope>NUCLEOTIDE SEQUENCE [LARGE SCALE GENOMIC DNA]</scope>
    <source>
        <strain evidence="10">CCUG 43114</strain>
    </source>
</reference>
<evidence type="ECO:0000256" key="6">
    <source>
        <dbReference type="ARBA" id="ARBA00023136"/>
    </source>
</evidence>
<gene>
    <name evidence="9" type="ORF">ACFPJ6_14760</name>
</gene>
<dbReference type="Proteomes" id="UP001596122">
    <property type="component" value="Unassembled WGS sequence"/>
</dbReference>
<dbReference type="Pfam" id="PF13347">
    <property type="entry name" value="MFS_2"/>
    <property type="match status" value="1"/>
</dbReference>
<dbReference type="CDD" id="cd17332">
    <property type="entry name" value="MFS_MelB_like"/>
    <property type="match status" value="1"/>
</dbReference>
<feature type="transmembrane region" description="Helical" evidence="8">
    <location>
        <begin position="351"/>
        <end position="373"/>
    </location>
</feature>
<keyword evidence="2" id="KW-0813">Transport</keyword>
<organism evidence="9 10">
    <name type="scientific">Aquipuribacter nitratireducens</name>
    <dbReference type="NCBI Taxonomy" id="650104"/>
    <lineage>
        <taxon>Bacteria</taxon>
        <taxon>Bacillati</taxon>
        <taxon>Actinomycetota</taxon>
        <taxon>Actinomycetes</taxon>
        <taxon>Micrococcales</taxon>
        <taxon>Intrasporangiaceae</taxon>
        <taxon>Aquipuribacter</taxon>
    </lineage>
</organism>
<evidence type="ECO:0000256" key="5">
    <source>
        <dbReference type="ARBA" id="ARBA00022989"/>
    </source>
</evidence>
<evidence type="ECO:0000313" key="10">
    <source>
        <dbReference type="Proteomes" id="UP001596122"/>
    </source>
</evidence>
<dbReference type="SUPFAM" id="SSF103473">
    <property type="entry name" value="MFS general substrate transporter"/>
    <property type="match status" value="1"/>
</dbReference>
<feature type="transmembrane region" description="Helical" evidence="8">
    <location>
        <begin position="294"/>
        <end position="313"/>
    </location>
</feature>
<dbReference type="PROSITE" id="PS00872">
    <property type="entry name" value="NA_GALACTOSIDE_SYMP"/>
    <property type="match status" value="1"/>
</dbReference>
<dbReference type="InterPro" id="IPR036259">
    <property type="entry name" value="MFS_trans_sf"/>
</dbReference>
<evidence type="ECO:0000256" key="1">
    <source>
        <dbReference type="ARBA" id="ARBA00004651"/>
    </source>
</evidence>
<evidence type="ECO:0000256" key="4">
    <source>
        <dbReference type="ARBA" id="ARBA00022692"/>
    </source>
</evidence>